<name>A0A4Y2IER5_ARAVE</name>
<reference evidence="2 3" key="1">
    <citation type="journal article" date="2019" name="Sci. Rep.">
        <title>Orb-weaving spider Araneus ventricosus genome elucidates the spidroin gene catalogue.</title>
        <authorList>
            <person name="Kono N."/>
            <person name="Nakamura H."/>
            <person name="Ohtoshi R."/>
            <person name="Moran D.A.P."/>
            <person name="Shinohara A."/>
            <person name="Yoshida Y."/>
            <person name="Fujiwara M."/>
            <person name="Mori M."/>
            <person name="Tomita M."/>
            <person name="Arakawa K."/>
        </authorList>
    </citation>
    <scope>NUCLEOTIDE SEQUENCE [LARGE SCALE GENOMIC DNA]</scope>
</reference>
<evidence type="ECO:0000256" key="1">
    <source>
        <dbReference type="SAM" id="SignalP"/>
    </source>
</evidence>
<sequence>MVVKLFFTLALYAGLPYVYTGLPPDFTPQSRILPKASEWEELERTIAFLLVRNIGSGKSENPFNQFVYLKDYLEKDNAKQNCEATMKLRMEEKWLKSFADTKYIDQKSCLIKLRMGRSRRKLGPFCCPFTKFHFMKTASSQNSTS</sequence>
<evidence type="ECO:0000313" key="2">
    <source>
        <dbReference type="EMBL" id="GBM76201.1"/>
    </source>
</evidence>
<protein>
    <submittedName>
        <fullName evidence="2">Uncharacterized protein</fullName>
    </submittedName>
</protein>
<dbReference type="OrthoDB" id="8065135at2759"/>
<proteinExistence type="predicted"/>
<dbReference type="EMBL" id="BGPR01002606">
    <property type="protein sequence ID" value="GBM76201.1"/>
    <property type="molecule type" value="Genomic_DNA"/>
</dbReference>
<feature type="signal peptide" evidence="1">
    <location>
        <begin position="1"/>
        <end position="20"/>
    </location>
</feature>
<feature type="chain" id="PRO_5021384573" evidence="1">
    <location>
        <begin position="21"/>
        <end position="145"/>
    </location>
</feature>
<keyword evidence="3" id="KW-1185">Reference proteome</keyword>
<dbReference type="Proteomes" id="UP000499080">
    <property type="component" value="Unassembled WGS sequence"/>
</dbReference>
<comment type="caution">
    <text evidence="2">The sequence shown here is derived from an EMBL/GenBank/DDBJ whole genome shotgun (WGS) entry which is preliminary data.</text>
</comment>
<gene>
    <name evidence="2" type="ORF">AVEN_55039_1</name>
</gene>
<evidence type="ECO:0000313" key="3">
    <source>
        <dbReference type="Proteomes" id="UP000499080"/>
    </source>
</evidence>
<organism evidence="2 3">
    <name type="scientific">Araneus ventricosus</name>
    <name type="common">Orbweaver spider</name>
    <name type="synonym">Epeira ventricosa</name>
    <dbReference type="NCBI Taxonomy" id="182803"/>
    <lineage>
        <taxon>Eukaryota</taxon>
        <taxon>Metazoa</taxon>
        <taxon>Ecdysozoa</taxon>
        <taxon>Arthropoda</taxon>
        <taxon>Chelicerata</taxon>
        <taxon>Arachnida</taxon>
        <taxon>Araneae</taxon>
        <taxon>Araneomorphae</taxon>
        <taxon>Entelegynae</taxon>
        <taxon>Araneoidea</taxon>
        <taxon>Araneidae</taxon>
        <taxon>Araneus</taxon>
    </lineage>
</organism>
<accession>A0A4Y2IER5</accession>
<dbReference type="AlphaFoldDB" id="A0A4Y2IER5"/>
<keyword evidence="1" id="KW-0732">Signal</keyword>